<evidence type="ECO:0000259" key="2">
    <source>
        <dbReference type="Pfam" id="PF13248"/>
    </source>
</evidence>
<protein>
    <recommendedName>
        <fullName evidence="2">Putative zinc-ribbon domain-containing protein</fullName>
    </recommendedName>
</protein>
<feature type="domain" description="Putative zinc-ribbon" evidence="2">
    <location>
        <begin position="61"/>
        <end position="85"/>
    </location>
</feature>
<name>X1KJX7_9ZZZZ</name>
<sequence>MIWIIAILIGLIPAAIAKKKGYNFFLWWAFGASIFIVALPWAIIMKPKRKIIEQEQLQEDMKKCPQCAEIVKREARVCRFCGYEFYPKPITQEQEIGKFKGNEN</sequence>
<evidence type="ECO:0000256" key="1">
    <source>
        <dbReference type="SAM" id="Phobius"/>
    </source>
</evidence>
<comment type="caution">
    <text evidence="3">The sequence shown here is derived from an EMBL/GenBank/DDBJ whole genome shotgun (WGS) entry which is preliminary data.</text>
</comment>
<dbReference type="AlphaFoldDB" id="X1KJX7"/>
<gene>
    <name evidence="3" type="ORF">S03H2_66637</name>
</gene>
<dbReference type="EMBL" id="BARU01043535">
    <property type="protein sequence ID" value="GAH82378.1"/>
    <property type="molecule type" value="Genomic_DNA"/>
</dbReference>
<organism evidence="3">
    <name type="scientific">marine sediment metagenome</name>
    <dbReference type="NCBI Taxonomy" id="412755"/>
    <lineage>
        <taxon>unclassified sequences</taxon>
        <taxon>metagenomes</taxon>
        <taxon>ecological metagenomes</taxon>
    </lineage>
</organism>
<keyword evidence="1" id="KW-1133">Transmembrane helix</keyword>
<proteinExistence type="predicted"/>
<dbReference type="Pfam" id="PF13248">
    <property type="entry name" value="Zn_ribbon_3"/>
    <property type="match status" value="1"/>
</dbReference>
<accession>X1KJX7</accession>
<feature type="transmembrane region" description="Helical" evidence="1">
    <location>
        <begin position="27"/>
        <end position="44"/>
    </location>
</feature>
<keyword evidence="1" id="KW-0812">Transmembrane</keyword>
<dbReference type="InterPro" id="IPR059113">
    <property type="entry name" value="Znf_ribbon"/>
</dbReference>
<reference evidence="3" key="1">
    <citation type="journal article" date="2014" name="Front. Microbiol.">
        <title>High frequency of phylogenetically diverse reductive dehalogenase-homologous genes in deep subseafloor sedimentary metagenomes.</title>
        <authorList>
            <person name="Kawai M."/>
            <person name="Futagami T."/>
            <person name="Toyoda A."/>
            <person name="Takaki Y."/>
            <person name="Nishi S."/>
            <person name="Hori S."/>
            <person name="Arai W."/>
            <person name="Tsubouchi T."/>
            <person name="Morono Y."/>
            <person name="Uchiyama I."/>
            <person name="Ito T."/>
            <person name="Fujiyama A."/>
            <person name="Inagaki F."/>
            <person name="Takami H."/>
        </authorList>
    </citation>
    <scope>NUCLEOTIDE SEQUENCE</scope>
    <source>
        <strain evidence="3">Expedition CK06-06</strain>
    </source>
</reference>
<keyword evidence="1" id="KW-0472">Membrane</keyword>
<evidence type="ECO:0000313" key="3">
    <source>
        <dbReference type="EMBL" id="GAH82378.1"/>
    </source>
</evidence>